<keyword evidence="3" id="KW-1185">Reference proteome</keyword>
<dbReference type="Proteomes" id="UP000547458">
    <property type="component" value="Unassembled WGS sequence"/>
</dbReference>
<sequence>MSEHNASTGEPGKSEKPEEPWSTGLVLVTRPDCHLCAEARNVVVRVTDELGTSWSEVSISDHAELLERFAEEVPVLLIDGVQRDFWTIDEGRLRRLLA</sequence>
<evidence type="ECO:0000313" key="3">
    <source>
        <dbReference type="Proteomes" id="UP000547458"/>
    </source>
</evidence>
<organism evidence="2 3">
    <name type="scientific">Arthrobacter pigmenti</name>
    <dbReference type="NCBI Taxonomy" id="271432"/>
    <lineage>
        <taxon>Bacteria</taxon>
        <taxon>Bacillati</taxon>
        <taxon>Actinomycetota</taxon>
        <taxon>Actinomycetes</taxon>
        <taxon>Micrococcales</taxon>
        <taxon>Micrococcaceae</taxon>
        <taxon>Arthrobacter</taxon>
    </lineage>
</organism>
<evidence type="ECO:0000256" key="1">
    <source>
        <dbReference type="SAM" id="MobiDB-lite"/>
    </source>
</evidence>
<dbReference type="Pfam" id="PF05768">
    <property type="entry name" value="Glrx-like"/>
    <property type="match status" value="1"/>
</dbReference>
<dbReference type="EMBL" id="JAATJL010000001">
    <property type="protein sequence ID" value="NJC23395.1"/>
    <property type="molecule type" value="Genomic_DNA"/>
</dbReference>
<comment type="caution">
    <text evidence="2">The sequence shown here is derived from an EMBL/GenBank/DDBJ whole genome shotgun (WGS) entry which is preliminary data.</text>
</comment>
<dbReference type="InterPro" id="IPR008554">
    <property type="entry name" value="Glutaredoxin-like"/>
</dbReference>
<dbReference type="SUPFAM" id="SSF52833">
    <property type="entry name" value="Thioredoxin-like"/>
    <property type="match status" value="1"/>
</dbReference>
<gene>
    <name evidence="2" type="ORF">BJ994_002471</name>
</gene>
<name>A0A846RUU5_9MICC</name>
<dbReference type="AlphaFoldDB" id="A0A846RUU5"/>
<dbReference type="Gene3D" id="3.40.30.10">
    <property type="entry name" value="Glutaredoxin"/>
    <property type="match status" value="1"/>
</dbReference>
<evidence type="ECO:0000313" key="2">
    <source>
        <dbReference type="EMBL" id="NJC23395.1"/>
    </source>
</evidence>
<protein>
    <submittedName>
        <fullName evidence="2">Glutaredoxin</fullName>
    </submittedName>
</protein>
<dbReference type="RefSeq" id="WP_167994563.1">
    <property type="nucleotide sequence ID" value="NZ_JAATJL010000001.1"/>
</dbReference>
<proteinExistence type="predicted"/>
<reference evidence="2 3" key="1">
    <citation type="submission" date="2020-03" db="EMBL/GenBank/DDBJ databases">
        <title>Sequencing the genomes of 1000 actinobacteria strains.</title>
        <authorList>
            <person name="Klenk H.-P."/>
        </authorList>
    </citation>
    <scope>NUCLEOTIDE SEQUENCE [LARGE SCALE GENOMIC DNA]</scope>
    <source>
        <strain evidence="2 3">DSM 16403</strain>
    </source>
</reference>
<accession>A0A846RUU5</accession>
<feature type="region of interest" description="Disordered" evidence="1">
    <location>
        <begin position="1"/>
        <end position="23"/>
    </location>
</feature>
<dbReference type="InterPro" id="IPR036249">
    <property type="entry name" value="Thioredoxin-like_sf"/>
</dbReference>